<dbReference type="InterPro" id="IPR011333">
    <property type="entry name" value="SKP1/BTB/POZ_sf"/>
</dbReference>
<evidence type="ECO:0000313" key="3">
    <source>
        <dbReference type="Proteomes" id="UP001153678"/>
    </source>
</evidence>
<organism evidence="2 3">
    <name type="scientific">Funneliformis geosporum</name>
    <dbReference type="NCBI Taxonomy" id="1117311"/>
    <lineage>
        <taxon>Eukaryota</taxon>
        <taxon>Fungi</taxon>
        <taxon>Fungi incertae sedis</taxon>
        <taxon>Mucoromycota</taxon>
        <taxon>Glomeromycotina</taxon>
        <taxon>Glomeromycetes</taxon>
        <taxon>Glomerales</taxon>
        <taxon>Glomeraceae</taxon>
        <taxon>Funneliformis</taxon>
    </lineage>
</organism>
<dbReference type="OrthoDB" id="2352230at2759"/>
<name>A0A9W4SYZ6_9GLOM</name>
<dbReference type="EMBL" id="CAMKVN010004163">
    <property type="protein sequence ID" value="CAI2186482.1"/>
    <property type="molecule type" value="Genomic_DNA"/>
</dbReference>
<evidence type="ECO:0000259" key="1">
    <source>
        <dbReference type="Pfam" id="PF07707"/>
    </source>
</evidence>
<dbReference type="PANTHER" id="PTHR45774">
    <property type="entry name" value="BTB/POZ DOMAIN-CONTAINING"/>
    <property type="match status" value="1"/>
</dbReference>
<dbReference type="Proteomes" id="UP001153678">
    <property type="component" value="Unassembled WGS sequence"/>
</dbReference>
<feature type="domain" description="BACK" evidence="1">
    <location>
        <begin position="63"/>
        <end position="124"/>
    </location>
</feature>
<gene>
    <name evidence="2" type="ORF">FWILDA_LOCUS12599</name>
</gene>
<evidence type="ECO:0000313" key="2">
    <source>
        <dbReference type="EMBL" id="CAI2186482.1"/>
    </source>
</evidence>
<dbReference type="Pfam" id="PF07707">
    <property type="entry name" value="BACK"/>
    <property type="match status" value="1"/>
</dbReference>
<dbReference type="Gene3D" id="3.30.710.10">
    <property type="entry name" value="Potassium Channel Kv1.1, Chain A"/>
    <property type="match status" value="1"/>
</dbReference>
<proteinExistence type="predicted"/>
<reference evidence="2" key="1">
    <citation type="submission" date="2022-08" db="EMBL/GenBank/DDBJ databases">
        <authorList>
            <person name="Kallberg Y."/>
            <person name="Tangrot J."/>
            <person name="Rosling A."/>
        </authorList>
    </citation>
    <scope>NUCLEOTIDE SEQUENCE</scope>
    <source>
        <strain evidence="2">Wild A</strain>
    </source>
</reference>
<keyword evidence="3" id="KW-1185">Reference proteome</keyword>
<sequence>MYTGKLDLSEHAGSDVLNLILASDELLLDELVTSVQEYLIKNQAEWLQQNLFKVLQIVFQLESCKLLQNYCLVTICDEPDFFFDSPKFPTLEKNVLLRLVERDDLQIDETELWNYLIKWGMAQSSELKGKEINNIRSWDENDFMVLKSTLNQLIAHIRYFEISSKDFHSNIWPLRKLLPEALFEDIVSFYMANIKPDQYNLASRASRHVKVTVDSLIIKLKHASILANWIQRKDYNAKIRNGKDLKNIKISRVKTSDFAIYECSDQNIPFNFGNSDLIINKNSGTSNQRHYESSILDTNNFSIEEMEIFRFIKD</sequence>
<dbReference type="AlphaFoldDB" id="A0A9W4SYZ6"/>
<comment type="caution">
    <text evidence="2">The sequence shown here is derived from an EMBL/GenBank/DDBJ whole genome shotgun (WGS) entry which is preliminary data.</text>
</comment>
<accession>A0A9W4SYZ6</accession>
<dbReference type="InterPro" id="IPR011705">
    <property type="entry name" value="BACK"/>
</dbReference>
<dbReference type="PANTHER" id="PTHR45774:SF3">
    <property type="entry name" value="BTB (POZ) DOMAIN-CONTAINING 2B-RELATED"/>
    <property type="match status" value="1"/>
</dbReference>
<protein>
    <submittedName>
        <fullName evidence="2">17586_t:CDS:1</fullName>
    </submittedName>
</protein>